<dbReference type="Gene3D" id="3.90.550.10">
    <property type="entry name" value="Spore Coat Polysaccharide Biosynthesis Protein SpsA, Chain A"/>
    <property type="match status" value="1"/>
</dbReference>
<evidence type="ECO:0000256" key="1">
    <source>
        <dbReference type="SAM" id="MobiDB-lite"/>
    </source>
</evidence>
<feature type="region of interest" description="Disordered" evidence="1">
    <location>
        <begin position="1"/>
        <end position="35"/>
    </location>
</feature>
<comment type="caution">
    <text evidence="2">The sequence shown here is derived from an EMBL/GenBank/DDBJ whole genome shotgun (WGS) entry which is preliminary data.</text>
</comment>
<sequence length="183" mass="20132">MIRPSKATRRSLSRKRITRPLATEQELPPLQGIPDVPVYNTANQLRVENYVNNMRDDPNNMLANNILAAEQHYLQIIVAEELANRGVTDPSLIRNTFLKISSTPRSTTLLAEEAAARAASATAAAGAQPEAATDMAIIIPCMNEDYRTIEGVLLGIPHDCLVILVSNSSRSPVDRYEAELRLL</sequence>
<dbReference type="Pfam" id="PF09488">
    <property type="entry name" value="Osmo_MPGsynth"/>
    <property type="match status" value="1"/>
</dbReference>
<keyword evidence="3" id="KW-1185">Reference proteome</keyword>
<protein>
    <submittedName>
        <fullName evidence="2">Uu.00g055560.m01.CDS01</fullName>
    </submittedName>
</protein>
<evidence type="ECO:0000313" key="3">
    <source>
        <dbReference type="Proteomes" id="UP001295740"/>
    </source>
</evidence>
<accession>A0AAI8VWV0</accession>
<dbReference type="EMBL" id="CAUWAG010000019">
    <property type="protein sequence ID" value="CAJ2512541.1"/>
    <property type="molecule type" value="Genomic_DNA"/>
</dbReference>
<feature type="compositionally biased region" description="Basic residues" evidence="1">
    <location>
        <begin position="1"/>
        <end position="18"/>
    </location>
</feature>
<gene>
    <name evidence="2" type="ORF">KHLLAP_LOCUS13009</name>
</gene>
<dbReference type="InterPro" id="IPR012812">
    <property type="entry name" value="Osmo_MPG_synth"/>
</dbReference>
<dbReference type="Proteomes" id="UP001295740">
    <property type="component" value="Unassembled WGS sequence"/>
</dbReference>
<evidence type="ECO:0000313" key="2">
    <source>
        <dbReference type="EMBL" id="CAJ2512541.1"/>
    </source>
</evidence>
<name>A0AAI8VWV0_9PEZI</name>
<dbReference type="GO" id="GO:0050504">
    <property type="term" value="F:mannosyl-3-phosphoglycerate synthase activity"/>
    <property type="evidence" value="ECO:0007669"/>
    <property type="project" value="InterPro"/>
</dbReference>
<dbReference type="GO" id="GO:0005737">
    <property type="term" value="C:cytoplasm"/>
    <property type="evidence" value="ECO:0007669"/>
    <property type="project" value="InterPro"/>
</dbReference>
<reference evidence="2" key="1">
    <citation type="submission" date="2023-10" db="EMBL/GenBank/DDBJ databases">
        <authorList>
            <person name="Hackl T."/>
        </authorList>
    </citation>
    <scope>NUCLEOTIDE SEQUENCE</scope>
</reference>
<dbReference type="GO" id="GO:0051479">
    <property type="term" value="P:mannosylglycerate biosynthetic process"/>
    <property type="evidence" value="ECO:0007669"/>
    <property type="project" value="InterPro"/>
</dbReference>
<dbReference type="AlphaFoldDB" id="A0AAI8VWV0"/>
<organism evidence="2 3">
    <name type="scientific">Anthostomella pinea</name>
    <dbReference type="NCBI Taxonomy" id="933095"/>
    <lineage>
        <taxon>Eukaryota</taxon>
        <taxon>Fungi</taxon>
        <taxon>Dikarya</taxon>
        <taxon>Ascomycota</taxon>
        <taxon>Pezizomycotina</taxon>
        <taxon>Sordariomycetes</taxon>
        <taxon>Xylariomycetidae</taxon>
        <taxon>Xylariales</taxon>
        <taxon>Xylariaceae</taxon>
        <taxon>Anthostomella</taxon>
    </lineage>
</organism>
<proteinExistence type="predicted"/>
<dbReference type="InterPro" id="IPR029044">
    <property type="entry name" value="Nucleotide-diphossugar_trans"/>
</dbReference>